<organism evidence="2 3">
    <name type="scientific">Agromyces mediolanus</name>
    <name type="common">Corynebacterium mediolanum</name>
    <dbReference type="NCBI Taxonomy" id="41986"/>
    <lineage>
        <taxon>Bacteria</taxon>
        <taxon>Bacillati</taxon>
        <taxon>Actinomycetota</taxon>
        <taxon>Actinomycetes</taxon>
        <taxon>Micrococcales</taxon>
        <taxon>Microbacteriaceae</taxon>
        <taxon>Agromyces</taxon>
    </lineage>
</organism>
<reference evidence="2" key="1">
    <citation type="journal article" date="2014" name="Int. J. Syst. Evol. Microbiol.">
        <title>Complete genome sequence of Corynebacterium casei LMG S-19264T (=DSM 44701T), isolated from a smear-ripened cheese.</title>
        <authorList>
            <consortium name="US DOE Joint Genome Institute (JGI-PGF)"/>
            <person name="Walter F."/>
            <person name="Albersmeier A."/>
            <person name="Kalinowski J."/>
            <person name="Ruckert C."/>
        </authorList>
    </citation>
    <scope>NUCLEOTIDE SEQUENCE</scope>
    <source>
        <strain evidence="2">JCM 3346</strain>
    </source>
</reference>
<name>A0A918CBW6_AGRME</name>
<protein>
    <submittedName>
        <fullName evidence="2">Uncharacterized protein</fullName>
    </submittedName>
</protein>
<evidence type="ECO:0000313" key="3">
    <source>
        <dbReference type="Proteomes" id="UP000610303"/>
    </source>
</evidence>
<dbReference type="Proteomes" id="UP000610303">
    <property type="component" value="Unassembled WGS sequence"/>
</dbReference>
<gene>
    <name evidence="2" type="ORF">GCM10010196_05950</name>
</gene>
<reference evidence="2" key="2">
    <citation type="submission" date="2020-09" db="EMBL/GenBank/DDBJ databases">
        <authorList>
            <person name="Sun Q."/>
            <person name="Ohkuma M."/>
        </authorList>
    </citation>
    <scope>NUCLEOTIDE SEQUENCE</scope>
    <source>
        <strain evidence="2">JCM 3346</strain>
    </source>
</reference>
<dbReference type="EMBL" id="BMRJ01000001">
    <property type="protein sequence ID" value="GGR16031.1"/>
    <property type="molecule type" value="Genomic_DNA"/>
</dbReference>
<accession>A0A918CBW6</accession>
<comment type="caution">
    <text evidence="2">The sequence shown here is derived from an EMBL/GenBank/DDBJ whole genome shotgun (WGS) entry which is preliminary data.</text>
</comment>
<proteinExistence type="predicted"/>
<sequence length="62" mass="6671">MFPIASEARPGTEPGFPRPVQSLRTKRISPGFGSPGAAIRADAFAEQMQSGRDHDAISREIC</sequence>
<feature type="region of interest" description="Disordered" evidence="1">
    <location>
        <begin position="1"/>
        <end position="36"/>
    </location>
</feature>
<evidence type="ECO:0000256" key="1">
    <source>
        <dbReference type="SAM" id="MobiDB-lite"/>
    </source>
</evidence>
<keyword evidence="3" id="KW-1185">Reference proteome</keyword>
<dbReference type="AlphaFoldDB" id="A0A918CBW6"/>
<evidence type="ECO:0000313" key="2">
    <source>
        <dbReference type="EMBL" id="GGR16031.1"/>
    </source>
</evidence>